<dbReference type="Gene3D" id="3.40.190.10">
    <property type="entry name" value="Periplasmic binding protein-like II"/>
    <property type="match status" value="2"/>
</dbReference>
<name>A0A9W6N1H2_9HYPH</name>
<reference evidence="2" key="2">
    <citation type="submission" date="2023-01" db="EMBL/GenBank/DDBJ databases">
        <authorList>
            <person name="Sun Q."/>
            <person name="Evtushenko L."/>
        </authorList>
    </citation>
    <scope>NUCLEOTIDE SEQUENCE</scope>
    <source>
        <strain evidence="2">VKM B-2484</strain>
    </source>
</reference>
<evidence type="ECO:0000256" key="1">
    <source>
        <dbReference type="SAM" id="SignalP"/>
    </source>
</evidence>
<sequence>MAIRKGALALATALAAALLTVASPHTASADPVNIRIGWSTMPGHLIPVLYSKPDILKHYGKSYTVEPIRFRGSSPQITAMAANEIDMAAFGPLVLALAVNNARLDVKVVADIIQDGVDGYHSETFLVRADSGIDKIEDMKGKRIGTNAIGSASDTAIRAMFRAKGMRDKRDFTMVEVAFPNIPPMIDEGKLDLGTVLQPMSKQLIASGKYKVLFTSKDAMGPSQLVFLTANGKFLEANRTALMDFFEDHVRAVRWFTDPKNRTEAVKIIADFMQQSPDTLTHLFTKEDYFRDPFMIPNVKAIQESIDIAVELGLSPTGITVDPNYVDLSFVEEAKRRIEAGAQ</sequence>
<dbReference type="EMBL" id="BSFJ01000035">
    <property type="protein sequence ID" value="GLK74037.1"/>
    <property type="molecule type" value="Genomic_DNA"/>
</dbReference>
<reference evidence="2" key="1">
    <citation type="journal article" date="2014" name="Int. J. Syst. Evol. Microbiol.">
        <title>Complete genome sequence of Corynebacterium casei LMG S-19264T (=DSM 44701T), isolated from a smear-ripened cheese.</title>
        <authorList>
            <consortium name="US DOE Joint Genome Institute (JGI-PGF)"/>
            <person name="Walter F."/>
            <person name="Albersmeier A."/>
            <person name="Kalinowski J."/>
            <person name="Ruckert C."/>
        </authorList>
    </citation>
    <scope>NUCLEOTIDE SEQUENCE</scope>
    <source>
        <strain evidence="2">VKM B-2484</strain>
    </source>
</reference>
<dbReference type="PANTHER" id="PTHR30024:SF48">
    <property type="entry name" value="ABC TRANSPORTER SUBSTRATE-BINDING PROTEIN"/>
    <property type="match status" value="1"/>
</dbReference>
<evidence type="ECO:0000313" key="2">
    <source>
        <dbReference type="EMBL" id="GLK74037.1"/>
    </source>
</evidence>
<dbReference type="Proteomes" id="UP001143370">
    <property type="component" value="Unassembled WGS sequence"/>
</dbReference>
<dbReference type="RefSeq" id="WP_213368579.1">
    <property type="nucleotide sequence ID" value="NZ_BSFJ01000035.1"/>
</dbReference>
<keyword evidence="1" id="KW-0732">Signal</keyword>
<comment type="caution">
    <text evidence="2">The sequence shown here is derived from an EMBL/GenBank/DDBJ whole genome shotgun (WGS) entry which is preliminary data.</text>
</comment>
<gene>
    <name evidence="2" type="ORF">GCM10017643_41550</name>
</gene>
<organism evidence="2 3">
    <name type="scientific">Ancylobacter dichloromethanicus</name>
    <dbReference type="NCBI Taxonomy" id="518825"/>
    <lineage>
        <taxon>Bacteria</taxon>
        <taxon>Pseudomonadati</taxon>
        <taxon>Pseudomonadota</taxon>
        <taxon>Alphaproteobacteria</taxon>
        <taxon>Hyphomicrobiales</taxon>
        <taxon>Xanthobacteraceae</taxon>
        <taxon>Ancylobacter</taxon>
    </lineage>
</organism>
<feature type="signal peptide" evidence="1">
    <location>
        <begin position="1"/>
        <end position="29"/>
    </location>
</feature>
<accession>A0A9W6N1H2</accession>
<dbReference type="SUPFAM" id="SSF53850">
    <property type="entry name" value="Periplasmic binding protein-like II"/>
    <property type="match status" value="1"/>
</dbReference>
<proteinExistence type="predicted"/>
<protein>
    <submittedName>
        <fullName evidence="2">ABC transporter substrate-binding protein</fullName>
    </submittedName>
</protein>
<dbReference type="PANTHER" id="PTHR30024">
    <property type="entry name" value="ALIPHATIC SULFONATES-BINDING PROTEIN-RELATED"/>
    <property type="match status" value="1"/>
</dbReference>
<evidence type="ECO:0000313" key="3">
    <source>
        <dbReference type="Proteomes" id="UP001143370"/>
    </source>
</evidence>
<feature type="chain" id="PRO_5040789715" evidence="1">
    <location>
        <begin position="30"/>
        <end position="343"/>
    </location>
</feature>
<dbReference type="Pfam" id="PF13379">
    <property type="entry name" value="NMT1_2"/>
    <property type="match status" value="1"/>
</dbReference>
<keyword evidence="3" id="KW-1185">Reference proteome</keyword>
<dbReference type="AlphaFoldDB" id="A0A9W6N1H2"/>